<gene>
    <name evidence="1" type="ORF">EU93_0182</name>
</gene>
<sequence>MTDKIQNEINNFVEEFKLKGRRDFKLIVLFGLLGDFDSFEYAINLKNFLDNHPDKNLDVFAIAIGNQNGKEKFCNFTGFNEDNLVVVSDNQIHNDLKVSKGLDIGLGGWINMLLMLSGINSFKTIREVIRGYTGDRKAKQIYSEFDKIDVLKILKFSGNSFRKFFGDGYLRPFELATFRLNNMNEIIKNWDDYILNEKYLPQRGASFLLNDKNQVIYKFFSSDVLGYSSNMRDPLEFLSNLMKE</sequence>
<accession>A0A0A1ZZK7</accession>
<dbReference type="Pfam" id="PF13911">
    <property type="entry name" value="AhpC-TSA_2"/>
    <property type="match status" value="1"/>
</dbReference>
<dbReference type="Proteomes" id="UP000030491">
    <property type="component" value="Unassembled WGS sequence"/>
</dbReference>
<dbReference type="InterPro" id="IPR032801">
    <property type="entry name" value="PXL2A/B/C"/>
</dbReference>
<reference evidence="2" key="1">
    <citation type="journal article" date="2014" name="Sci. Data">
        <title>Genomes of diverse isolates of the marine cyanobacterium Prochlorococcus.</title>
        <authorList>
            <person name="Biller S."/>
            <person name="Berube P."/>
            <person name="Thompson J."/>
            <person name="Kelly L."/>
            <person name="Roggensack S."/>
            <person name="Awad L."/>
            <person name="Roache-Johnson K."/>
            <person name="Ding H."/>
            <person name="Giovannoni S.J."/>
            <person name="Moore L.R."/>
            <person name="Chisholm S.W."/>
        </authorList>
    </citation>
    <scope>NUCLEOTIDE SEQUENCE [LARGE SCALE GENOMIC DNA]</scope>
</reference>
<dbReference type="AlphaFoldDB" id="A0A0A1ZZK7"/>
<dbReference type="RefSeq" id="WP_032512938.1">
    <property type="nucleotide sequence ID" value="NZ_JNAJ01000003.1"/>
</dbReference>
<name>A0A0A1ZZK7_PROMR</name>
<proteinExistence type="predicted"/>
<evidence type="ECO:0000313" key="2">
    <source>
        <dbReference type="Proteomes" id="UP000030491"/>
    </source>
</evidence>
<dbReference type="EMBL" id="JNAJ01000003">
    <property type="protein sequence ID" value="KGF93553.1"/>
    <property type="molecule type" value="Genomic_DNA"/>
</dbReference>
<dbReference type="OrthoDB" id="538741at2"/>
<evidence type="ECO:0000313" key="1">
    <source>
        <dbReference type="EMBL" id="KGF93553.1"/>
    </source>
</evidence>
<comment type="caution">
    <text evidence="1">The sequence shown here is derived from an EMBL/GenBank/DDBJ whole genome shotgun (WGS) entry which is preliminary data.</text>
</comment>
<organism evidence="1 2">
    <name type="scientific">Prochlorococcus marinus str. MIT 9116</name>
    <dbReference type="NCBI Taxonomy" id="167544"/>
    <lineage>
        <taxon>Bacteria</taxon>
        <taxon>Bacillati</taxon>
        <taxon>Cyanobacteriota</taxon>
        <taxon>Cyanophyceae</taxon>
        <taxon>Synechococcales</taxon>
        <taxon>Prochlorococcaceae</taxon>
        <taxon>Prochlorococcus</taxon>
    </lineage>
</organism>
<protein>
    <submittedName>
        <fullName evidence="1">Uncharacterized protein</fullName>
    </submittedName>
</protein>